<dbReference type="SUPFAM" id="SSF48452">
    <property type="entry name" value="TPR-like"/>
    <property type="match status" value="3"/>
</dbReference>
<dbReference type="Pfam" id="PF13414">
    <property type="entry name" value="TPR_11"/>
    <property type="match status" value="1"/>
</dbReference>
<sequence length="602" mass="64590">MDTLFVALKRGFIAGTIVGALAGGGAPAGAMTAQAGAETRLSAETLAAVTTVTGSYLAGRHAQQTDDWAAAAEFMGRALASDPGNLALLRRTYLLQLGDGRIGDAAGLARRLTEAEPGNHLAATLLAADDVIAGRFAEAQARLAGGTDDALARYVEPIMLAWIAVGRGDLPAAWSALESMSKAQGFAVLYNFHAGLIAEHAGDAAAAESWFLKAIGAGAPLRIVQTVGGFFERAGRPEEARALYEKFIADNPGTLLLQADLDRLARGEKPAPTVADPRQGIAEALFDIASALNQEGAGELALMYGRIAVHLRADLPLARLMIGDILSQRTRYEAALAEYSAVGGGDGLRWTARLRSAGLLEKLGRTDEAVALLDAMAAERPDRADALIELGDVQRGAERFDQAIAAYDAALERLGEPQARHWLLYYTRAISYDKTKRWTEAERDLQRALELSPDQPLLLNYLGYSWIDRGVNLDRGRSMIERAVQLKPSDGYIIDSLGWALYRLGDFGGAVTHLERAVELKPLDPTINDHLGDAYWQVGRRAEARFQWRRALQNAEEPELAKTIQAKLDNGLPRHQTAADLTAPPPQSPASQGPAQGQSPAR</sequence>
<feature type="repeat" description="TPR" evidence="3">
    <location>
        <begin position="422"/>
        <end position="455"/>
    </location>
</feature>
<dbReference type="InterPro" id="IPR051012">
    <property type="entry name" value="CellSynth/LPSAsmb/PSIAsmb"/>
</dbReference>
<dbReference type="InterPro" id="IPR011990">
    <property type="entry name" value="TPR-like_helical_dom_sf"/>
</dbReference>
<dbReference type="EMBL" id="CP067420">
    <property type="protein sequence ID" value="QQP90431.1"/>
    <property type="molecule type" value="Genomic_DNA"/>
</dbReference>
<protein>
    <submittedName>
        <fullName evidence="5">Tetratricopeptide repeat protein</fullName>
    </submittedName>
</protein>
<evidence type="ECO:0000256" key="4">
    <source>
        <dbReference type="SAM" id="MobiDB-lite"/>
    </source>
</evidence>
<evidence type="ECO:0000256" key="3">
    <source>
        <dbReference type="PROSITE-ProRule" id="PRU00339"/>
    </source>
</evidence>
<dbReference type="Pfam" id="PF13432">
    <property type="entry name" value="TPR_16"/>
    <property type="match status" value="3"/>
</dbReference>
<dbReference type="Gene3D" id="1.25.40.10">
    <property type="entry name" value="Tetratricopeptide repeat domain"/>
    <property type="match status" value="3"/>
</dbReference>
<dbReference type="SMART" id="SM00028">
    <property type="entry name" value="TPR"/>
    <property type="match status" value="6"/>
</dbReference>
<gene>
    <name evidence="5" type="ORF">IGS68_04000</name>
</gene>
<dbReference type="PANTHER" id="PTHR45586">
    <property type="entry name" value="TPR REPEAT-CONTAINING PROTEIN PA4667"/>
    <property type="match status" value="1"/>
</dbReference>
<evidence type="ECO:0000313" key="6">
    <source>
        <dbReference type="Proteomes" id="UP000595197"/>
    </source>
</evidence>
<name>A0ABX7B7T1_9PROT</name>
<feature type="compositionally biased region" description="Low complexity" evidence="4">
    <location>
        <begin position="589"/>
        <end position="602"/>
    </location>
</feature>
<feature type="region of interest" description="Disordered" evidence="4">
    <location>
        <begin position="566"/>
        <end position="602"/>
    </location>
</feature>
<evidence type="ECO:0000313" key="5">
    <source>
        <dbReference type="EMBL" id="QQP90431.1"/>
    </source>
</evidence>
<evidence type="ECO:0000256" key="1">
    <source>
        <dbReference type="ARBA" id="ARBA00022737"/>
    </source>
</evidence>
<organism evidence="5 6">
    <name type="scientific">Skermanella cutis</name>
    <dbReference type="NCBI Taxonomy" id="2775420"/>
    <lineage>
        <taxon>Bacteria</taxon>
        <taxon>Pseudomonadati</taxon>
        <taxon>Pseudomonadota</taxon>
        <taxon>Alphaproteobacteria</taxon>
        <taxon>Rhodospirillales</taxon>
        <taxon>Azospirillaceae</taxon>
        <taxon>Skermanella</taxon>
    </lineage>
</organism>
<feature type="repeat" description="TPR" evidence="3">
    <location>
        <begin position="491"/>
        <end position="524"/>
    </location>
</feature>
<keyword evidence="6" id="KW-1185">Reference proteome</keyword>
<keyword evidence="2 3" id="KW-0802">TPR repeat</keyword>
<dbReference type="InterPro" id="IPR019734">
    <property type="entry name" value="TPR_rpt"/>
</dbReference>
<accession>A0ABX7B7T1</accession>
<evidence type="ECO:0000256" key="2">
    <source>
        <dbReference type="ARBA" id="ARBA00022803"/>
    </source>
</evidence>
<keyword evidence="1" id="KW-0677">Repeat</keyword>
<dbReference type="Proteomes" id="UP000595197">
    <property type="component" value="Chromosome"/>
</dbReference>
<proteinExistence type="predicted"/>
<reference evidence="5" key="1">
    <citation type="submission" date="2021-02" db="EMBL/GenBank/DDBJ databases">
        <title>Skermanella TT6 skin isolate.</title>
        <authorList>
            <person name="Lee K."/>
            <person name="Ganzorig M."/>
        </authorList>
    </citation>
    <scope>NUCLEOTIDE SEQUENCE</scope>
    <source>
        <strain evidence="5">TT6</strain>
    </source>
</reference>
<dbReference type="RefSeq" id="WP_201077510.1">
    <property type="nucleotide sequence ID" value="NZ_CP067420.1"/>
</dbReference>
<dbReference type="PANTHER" id="PTHR45586:SF1">
    <property type="entry name" value="LIPOPOLYSACCHARIDE ASSEMBLY PROTEIN B"/>
    <property type="match status" value="1"/>
</dbReference>
<dbReference type="PROSITE" id="PS50005">
    <property type="entry name" value="TPR"/>
    <property type="match status" value="2"/>
</dbReference>